<gene>
    <name evidence="2" type="ORF">D0Z70_17905</name>
</gene>
<evidence type="ECO:0000313" key="2">
    <source>
        <dbReference type="EMBL" id="RJG52915.1"/>
    </source>
</evidence>
<dbReference type="Proteomes" id="UP000283469">
    <property type="component" value="Unassembled WGS sequence"/>
</dbReference>
<comment type="caution">
    <text evidence="2">The sequence shown here is derived from an EMBL/GenBank/DDBJ whole genome shotgun (WGS) entry which is preliminary data.</text>
</comment>
<keyword evidence="1" id="KW-0812">Transmembrane</keyword>
<name>A0A418YNS9_9SPHN</name>
<feature type="transmembrane region" description="Helical" evidence="1">
    <location>
        <begin position="70"/>
        <end position="96"/>
    </location>
</feature>
<feature type="transmembrane region" description="Helical" evidence="1">
    <location>
        <begin position="44"/>
        <end position="64"/>
    </location>
</feature>
<organism evidence="2 3">
    <name type="scientific">Sphingobium terrigena</name>
    <dbReference type="NCBI Taxonomy" id="2304063"/>
    <lineage>
        <taxon>Bacteria</taxon>
        <taxon>Pseudomonadati</taxon>
        <taxon>Pseudomonadota</taxon>
        <taxon>Alphaproteobacteria</taxon>
        <taxon>Sphingomonadales</taxon>
        <taxon>Sphingomonadaceae</taxon>
        <taxon>Sphingobium</taxon>
    </lineage>
</organism>
<evidence type="ECO:0000313" key="3">
    <source>
        <dbReference type="Proteomes" id="UP000283469"/>
    </source>
</evidence>
<sequence>MLRFGKALQMQDVDQLDPTPEETPAPAPSPRAADWFWHPRYAKLTWALTLLYWVGLELMITLPYDQLNIYLVNTMVLLIFVFNPITVVAVLGYGFLKAKVACGEWVITAGPPSQRPILDPYTDPFDPRSGDMHLRHIGVIQD</sequence>
<dbReference type="OrthoDB" id="7451469at2"/>
<keyword evidence="1" id="KW-0472">Membrane</keyword>
<keyword evidence="3" id="KW-1185">Reference proteome</keyword>
<dbReference type="EMBL" id="QVRA01000020">
    <property type="protein sequence ID" value="RJG52915.1"/>
    <property type="molecule type" value="Genomic_DNA"/>
</dbReference>
<keyword evidence="1" id="KW-1133">Transmembrane helix</keyword>
<evidence type="ECO:0000256" key="1">
    <source>
        <dbReference type="SAM" id="Phobius"/>
    </source>
</evidence>
<proteinExistence type="predicted"/>
<protein>
    <submittedName>
        <fullName evidence="2">Uncharacterized protein</fullName>
    </submittedName>
</protein>
<reference evidence="2 3" key="1">
    <citation type="submission" date="2018-08" db="EMBL/GenBank/DDBJ databases">
        <title>Sphingobium sp. EO9.</title>
        <authorList>
            <person name="Park Y."/>
            <person name="Kim K.H."/>
            <person name="Jeon C.O."/>
        </authorList>
    </citation>
    <scope>NUCLEOTIDE SEQUENCE [LARGE SCALE GENOMIC DNA]</scope>
    <source>
        <strain evidence="2 3">EO9</strain>
    </source>
</reference>
<dbReference type="AlphaFoldDB" id="A0A418YNS9"/>
<accession>A0A418YNS9</accession>